<evidence type="ECO:0000256" key="1">
    <source>
        <dbReference type="ARBA" id="ARBA00008525"/>
    </source>
</evidence>
<proteinExistence type="inferred from homology"/>
<accession>A0ABS6D1U9</accession>
<organism evidence="2 3">
    <name type="scientific">Faecalicatena faecalis</name>
    <dbReference type="NCBI Taxonomy" id="2726362"/>
    <lineage>
        <taxon>Bacteria</taxon>
        <taxon>Bacillati</taxon>
        <taxon>Bacillota</taxon>
        <taxon>Clostridia</taxon>
        <taxon>Lachnospirales</taxon>
        <taxon>Lachnospiraceae</taxon>
        <taxon>Faecalicatena</taxon>
    </lineage>
</organism>
<dbReference type="RefSeq" id="WP_216240362.1">
    <property type="nucleotide sequence ID" value="NZ_JABACJ020000004.1"/>
</dbReference>
<gene>
    <name evidence="2" type="ORF">HGO97_006145</name>
</gene>
<comment type="caution">
    <text evidence="2">The sequence shown here is derived from an EMBL/GenBank/DDBJ whole genome shotgun (WGS) entry which is preliminary data.</text>
</comment>
<dbReference type="Proteomes" id="UP000723714">
    <property type="component" value="Unassembled WGS sequence"/>
</dbReference>
<dbReference type="EMBL" id="JABACJ020000004">
    <property type="protein sequence ID" value="MBU3875391.1"/>
    <property type="molecule type" value="Genomic_DNA"/>
</dbReference>
<name>A0ABS6D1U9_9FIRM</name>
<dbReference type="InterPro" id="IPR005363">
    <property type="entry name" value="UPF0167"/>
</dbReference>
<comment type="similarity">
    <text evidence="1">Belongs to the UPF0167 family.</text>
</comment>
<keyword evidence="3" id="KW-1185">Reference proteome</keyword>
<reference evidence="2 3" key="1">
    <citation type="submission" date="2021-06" db="EMBL/GenBank/DDBJ databases">
        <title>Faecalicatena sp. nov. isolated from porcine feces.</title>
        <authorList>
            <person name="Oh B.S."/>
            <person name="Lee J.H."/>
        </authorList>
    </citation>
    <scope>NUCLEOTIDE SEQUENCE [LARGE SCALE GENOMIC DNA]</scope>
    <source>
        <strain evidence="2 3">AGMB00832</strain>
    </source>
</reference>
<protein>
    <submittedName>
        <fullName evidence="2">CbrC family protein</fullName>
    </submittedName>
</protein>
<evidence type="ECO:0000313" key="2">
    <source>
        <dbReference type="EMBL" id="MBU3875391.1"/>
    </source>
</evidence>
<sequence>MNFYEQQYIELKEEYERTDGNAASVQALYEYKDFLEEQAAPEAKWVLVDVCETLELWKTAYKTLLPLVTRDNKKAQKRLSKLQSLKEQGDKFALRRPKGGKDQDRQLALLTKLPFFRYHPNPLATEAFQLLDSSVTCDCCGKSTHISYDGPFYAVKNIAHLCPECIASGEAARKYDGVFQDECTLDSGVESPDKLDELIHRTPGYQGWQQEHWRAHCGDYCAFIGYVGYRELKQMGIVEEILEDSVCDEWGTAAEQLLMDVVNGGSVQGYLFQCLHCGKHLLWIDCD</sequence>
<evidence type="ECO:0000313" key="3">
    <source>
        <dbReference type="Proteomes" id="UP000723714"/>
    </source>
</evidence>
<dbReference type="Pfam" id="PF03691">
    <property type="entry name" value="UPF0167"/>
    <property type="match status" value="1"/>
</dbReference>